<feature type="region of interest" description="Disordered" evidence="1">
    <location>
        <begin position="1"/>
        <end position="30"/>
    </location>
</feature>
<dbReference type="Pfam" id="PF21348">
    <property type="entry name" value="RGL11_C"/>
    <property type="match status" value="1"/>
</dbReference>
<comment type="caution">
    <text evidence="3">The sequence shown here is derived from an EMBL/GenBank/DDBJ whole genome shotgun (WGS) entry which is preliminary data.</text>
</comment>
<gene>
    <name evidence="3" type="ORF">BJ971_003389</name>
</gene>
<sequence length="30" mass="3366">MNTAYNQPPHPSFFIGANMATPPRPNIRQP</sequence>
<protein>
    <recommendedName>
        <fullName evidence="2">Rhamnogalacturonan lyase family 11 C-terminal domain-containing protein</fullName>
    </recommendedName>
</protein>
<evidence type="ECO:0000313" key="4">
    <source>
        <dbReference type="Proteomes" id="UP000578112"/>
    </source>
</evidence>
<evidence type="ECO:0000256" key="1">
    <source>
        <dbReference type="SAM" id="MobiDB-lite"/>
    </source>
</evidence>
<accession>A0A7W7MQ66</accession>
<feature type="domain" description="Rhamnogalacturonan lyase family 11 C-terminal" evidence="2">
    <location>
        <begin position="2"/>
        <end position="25"/>
    </location>
</feature>
<organism evidence="3 4">
    <name type="scientific">Actinoplanes digitatis</name>
    <dbReference type="NCBI Taxonomy" id="1868"/>
    <lineage>
        <taxon>Bacteria</taxon>
        <taxon>Bacillati</taxon>
        <taxon>Actinomycetota</taxon>
        <taxon>Actinomycetes</taxon>
        <taxon>Micromonosporales</taxon>
        <taxon>Micromonosporaceae</taxon>
        <taxon>Actinoplanes</taxon>
    </lineage>
</organism>
<reference evidence="3 4" key="1">
    <citation type="submission" date="2020-08" db="EMBL/GenBank/DDBJ databases">
        <title>Sequencing the genomes of 1000 actinobacteria strains.</title>
        <authorList>
            <person name="Klenk H.-P."/>
        </authorList>
    </citation>
    <scope>NUCLEOTIDE SEQUENCE [LARGE SCALE GENOMIC DNA]</scope>
    <source>
        <strain evidence="3 4">DSM 43149</strain>
    </source>
</reference>
<dbReference type="EMBL" id="JACHNH010000001">
    <property type="protein sequence ID" value="MBB4762833.1"/>
    <property type="molecule type" value="Genomic_DNA"/>
</dbReference>
<dbReference type="InterPro" id="IPR049366">
    <property type="entry name" value="RGL11_C"/>
</dbReference>
<dbReference type="Proteomes" id="UP000578112">
    <property type="component" value="Unassembled WGS sequence"/>
</dbReference>
<evidence type="ECO:0000259" key="2">
    <source>
        <dbReference type="Pfam" id="PF21348"/>
    </source>
</evidence>
<evidence type="ECO:0000313" key="3">
    <source>
        <dbReference type="EMBL" id="MBB4762833.1"/>
    </source>
</evidence>
<keyword evidence="4" id="KW-1185">Reference proteome</keyword>
<dbReference type="RefSeq" id="WP_369076791.1">
    <property type="nucleotide sequence ID" value="NZ_BOMK01000006.1"/>
</dbReference>
<proteinExistence type="predicted"/>
<name>A0A7W7MQ66_9ACTN</name>
<dbReference type="AlphaFoldDB" id="A0A7W7MQ66"/>